<keyword evidence="2" id="KW-1185">Reference proteome</keyword>
<sequence>MRKVSIKKAAEEFESLSEEERRALRISRFHAMPVLSSSSASSSQHSQPRLAHPGGPLATNKAVALGKFLKRKLSEPGGAASLDPALVEQAVNNAKATVEAGKGQLLKSGVKVLHVDSFSGSDKEDDQLEKTQKPAKIRKKKKFNKQIANQQIKQDNGMKKKGKKNKMPKKFKF</sequence>
<evidence type="ECO:0000313" key="1">
    <source>
        <dbReference type="EMBL" id="CAK9275394.1"/>
    </source>
</evidence>
<name>A0ABP0X8K3_9BRYO</name>
<dbReference type="PANTHER" id="PTHR37255:SF1">
    <property type="entry name" value="OS07G0669600 PROTEIN"/>
    <property type="match status" value="1"/>
</dbReference>
<organism evidence="1 2">
    <name type="scientific">Sphagnum jensenii</name>
    <dbReference type="NCBI Taxonomy" id="128206"/>
    <lineage>
        <taxon>Eukaryota</taxon>
        <taxon>Viridiplantae</taxon>
        <taxon>Streptophyta</taxon>
        <taxon>Embryophyta</taxon>
        <taxon>Bryophyta</taxon>
        <taxon>Sphagnophytina</taxon>
        <taxon>Sphagnopsida</taxon>
        <taxon>Sphagnales</taxon>
        <taxon>Sphagnaceae</taxon>
        <taxon>Sphagnum</taxon>
    </lineage>
</organism>
<accession>A0ABP0X8K3</accession>
<dbReference type="Proteomes" id="UP001497444">
    <property type="component" value="Chromosome 6"/>
</dbReference>
<reference evidence="1" key="1">
    <citation type="submission" date="2024-02" db="EMBL/GenBank/DDBJ databases">
        <authorList>
            <consortium name="ELIXIR-Norway"/>
            <consortium name="Elixir Norway"/>
        </authorList>
    </citation>
    <scope>NUCLEOTIDE SEQUENCE</scope>
</reference>
<dbReference type="PANTHER" id="PTHR37255">
    <property type="entry name" value="OS07G0669600 PROTEIN"/>
    <property type="match status" value="1"/>
</dbReference>
<dbReference type="EMBL" id="OZ020101">
    <property type="protein sequence ID" value="CAK9275394.1"/>
    <property type="molecule type" value="Genomic_DNA"/>
</dbReference>
<gene>
    <name evidence="1" type="ORF">CSSPJE1EN1_LOCUS20872</name>
</gene>
<evidence type="ECO:0000313" key="2">
    <source>
        <dbReference type="Proteomes" id="UP001497444"/>
    </source>
</evidence>
<protein>
    <submittedName>
        <fullName evidence="1">Uncharacterized protein</fullName>
    </submittedName>
</protein>
<proteinExistence type="predicted"/>